<reference evidence="15" key="1">
    <citation type="submission" date="2022-08" db="UniProtKB">
        <authorList>
            <consortium name="EnsemblMetazoa"/>
        </authorList>
    </citation>
    <scope>IDENTIFICATION</scope>
    <source>
        <strain evidence="15">Israel</strain>
    </source>
</reference>
<dbReference type="EC" id="2.6.1.5" evidence="5 12"/>
<dbReference type="GO" id="GO:0004838">
    <property type="term" value="F:L-tyrosine-2-oxoglutarate transaminase activity"/>
    <property type="evidence" value="ECO:0007669"/>
    <property type="project" value="UniProtKB-UniRule"/>
</dbReference>
<evidence type="ECO:0000256" key="7">
    <source>
        <dbReference type="ARBA" id="ARBA00022576"/>
    </source>
</evidence>
<dbReference type="PANTHER" id="PTHR45744:SF2">
    <property type="entry name" value="TYROSINE AMINOTRANSFERASE"/>
    <property type="match status" value="1"/>
</dbReference>
<evidence type="ECO:0000256" key="4">
    <source>
        <dbReference type="ARBA" id="ARBA00011738"/>
    </source>
</evidence>
<evidence type="ECO:0000256" key="2">
    <source>
        <dbReference type="ARBA" id="ARBA00005203"/>
    </source>
</evidence>
<dbReference type="InterPro" id="IPR004839">
    <property type="entry name" value="Aminotransferase_I/II_large"/>
</dbReference>
<evidence type="ECO:0000256" key="11">
    <source>
        <dbReference type="ARBA" id="ARBA00047798"/>
    </source>
</evidence>
<accession>A0A1B0D770</accession>
<dbReference type="PIRSF" id="PIRSF000517">
    <property type="entry name" value="Tyr_transaminase"/>
    <property type="match status" value="1"/>
</dbReference>
<dbReference type="SUPFAM" id="SSF53383">
    <property type="entry name" value="PLP-dependent transferases"/>
    <property type="match status" value="1"/>
</dbReference>
<dbReference type="CDD" id="cd00609">
    <property type="entry name" value="AAT_like"/>
    <property type="match status" value="1"/>
</dbReference>
<dbReference type="NCBIfam" id="TIGR01264">
    <property type="entry name" value="tyr_amTase_E"/>
    <property type="match status" value="1"/>
</dbReference>
<comment type="cofactor">
    <cofactor evidence="1 12 13">
        <name>pyridoxal 5'-phosphate</name>
        <dbReference type="ChEBI" id="CHEBI:597326"/>
    </cofactor>
</comment>
<dbReference type="GO" id="GO:0030170">
    <property type="term" value="F:pyridoxal phosphate binding"/>
    <property type="evidence" value="ECO:0007669"/>
    <property type="project" value="InterPro"/>
</dbReference>
<dbReference type="InterPro" id="IPR005958">
    <property type="entry name" value="TyrNic_aminoTrfase"/>
</dbReference>
<keyword evidence="7" id="KW-0032">Aminotransferase</keyword>
<dbReference type="GO" id="GO:0006572">
    <property type="term" value="P:L-tyrosine catabolic process"/>
    <property type="evidence" value="ECO:0007669"/>
    <property type="project" value="UniProtKB-KW"/>
</dbReference>
<feature type="modified residue" description="N6-(pyridoxal phosphate)lysine" evidence="13">
    <location>
        <position position="218"/>
    </location>
</feature>
<comment type="subunit">
    <text evidence="4 12">Homodimer.</text>
</comment>
<dbReference type="InterPro" id="IPR015422">
    <property type="entry name" value="PyrdxlP-dep_Trfase_small"/>
</dbReference>
<evidence type="ECO:0000256" key="6">
    <source>
        <dbReference type="ARBA" id="ARBA00015959"/>
    </source>
</evidence>
<protein>
    <recommendedName>
        <fullName evidence="6 12">Tyrosine aminotransferase</fullName>
        <shortName evidence="12">TAT</shortName>
        <ecNumber evidence="5 12">2.6.1.5</ecNumber>
    </recommendedName>
</protein>
<evidence type="ECO:0000313" key="16">
    <source>
        <dbReference type="Proteomes" id="UP000092462"/>
    </source>
</evidence>
<comment type="function">
    <text evidence="12">Transaminase involved in tyrosine breakdown. Converts tyrosine to p-hydroxyphenylpyruvate.</text>
</comment>
<dbReference type="InterPro" id="IPR015421">
    <property type="entry name" value="PyrdxlP-dep_Trfase_major"/>
</dbReference>
<evidence type="ECO:0000256" key="3">
    <source>
        <dbReference type="ARBA" id="ARBA00007441"/>
    </source>
</evidence>
<proteinExistence type="inferred from homology"/>
<feature type="domain" description="Aminotransferase class I/classII large" evidence="14">
    <location>
        <begin position="11"/>
        <end position="371"/>
    </location>
</feature>
<dbReference type="Gene3D" id="3.90.1150.10">
    <property type="entry name" value="Aspartate Aminotransferase, domain 1"/>
    <property type="match status" value="1"/>
</dbReference>
<evidence type="ECO:0000259" key="14">
    <source>
        <dbReference type="Pfam" id="PF00155"/>
    </source>
</evidence>
<comment type="catalytic activity">
    <reaction evidence="11 12">
        <text>L-tyrosine + 2-oxoglutarate = 3-(4-hydroxyphenyl)pyruvate + L-glutamate</text>
        <dbReference type="Rhea" id="RHEA:15093"/>
        <dbReference type="ChEBI" id="CHEBI:16810"/>
        <dbReference type="ChEBI" id="CHEBI:29985"/>
        <dbReference type="ChEBI" id="CHEBI:36242"/>
        <dbReference type="ChEBI" id="CHEBI:58315"/>
        <dbReference type="EC" id="2.6.1.5"/>
    </reaction>
</comment>
<dbReference type="Proteomes" id="UP000092462">
    <property type="component" value="Unassembled WGS sequence"/>
</dbReference>
<evidence type="ECO:0000256" key="1">
    <source>
        <dbReference type="ARBA" id="ARBA00001933"/>
    </source>
</evidence>
<evidence type="ECO:0000256" key="12">
    <source>
        <dbReference type="PIRNR" id="PIRNR000517"/>
    </source>
</evidence>
<evidence type="ECO:0000256" key="5">
    <source>
        <dbReference type="ARBA" id="ARBA00012749"/>
    </source>
</evidence>
<name>A0A1B0D770_PHLPP</name>
<dbReference type="Gene3D" id="3.40.640.10">
    <property type="entry name" value="Type I PLP-dependent aspartate aminotransferase-like (Major domain)"/>
    <property type="match status" value="1"/>
</dbReference>
<dbReference type="AlphaFoldDB" id="A0A1B0D770"/>
<evidence type="ECO:0000256" key="13">
    <source>
        <dbReference type="PIRSR" id="PIRSR000517-1"/>
    </source>
</evidence>
<dbReference type="EnsemblMetazoa" id="PPAI003393-RA">
    <property type="protein sequence ID" value="PPAI003393-PA"/>
    <property type="gene ID" value="PPAI003393"/>
</dbReference>
<dbReference type="VEuPathDB" id="VectorBase:PPAI003393"/>
<dbReference type="EMBL" id="AJVK01012351">
    <property type="status" value="NOT_ANNOTATED_CDS"/>
    <property type="molecule type" value="Genomic_DNA"/>
</dbReference>
<dbReference type="Pfam" id="PF00155">
    <property type="entry name" value="Aminotran_1_2"/>
    <property type="match status" value="1"/>
</dbReference>
<comment type="similarity">
    <text evidence="3 12">Belongs to the class-I pyridoxal-phosphate-dependent aminotransferase family.</text>
</comment>
<evidence type="ECO:0000256" key="8">
    <source>
        <dbReference type="ARBA" id="ARBA00022679"/>
    </source>
</evidence>
<dbReference type="NCBIfam" id="TIGR01265">
    <property type="entry name" value="tyr_nico_aTase"/>
    <property type="match status" value="1"/>
</dbReference>
<keyword evidence="16" id="KW-1185">Reference proteome</keyword>
<organism evidence="15 16">
    <name type="scientific">Phlebotomus papatasi</name>
    <name type="common">Sandfly</name>
    <dbReference type="NCBI Taxonomy" id="29031"/>
    <lineage>
        <taxon>Eukaryota</taxon>
        <taxon>Metazoa</taxon>
        <taxon>Ecdysozoa</taxon>
        <taxon>Arthropoda</taxon>
        <taxon>Hexapoda</taxon>
        <taxon>Insecta</taxon>
        <taxon>Pterygota</taxon>
        <taxon>Neoptera</taxon>
        <taxon>Endopterygota</taxon>
        <taxon>Diptera</taxon>
        <taxon>Nematocera</taxon>
        <taxon>Psychodoidea</taxon>
        <taxon>Psychodidae</taxon>
        <taxon>Phlebotomus</taxon>
        <taxon>Phlebotomus</taxon>
    </lineage>
</organism>
<evidence type="ECO:0000256" key="9">
    <source>
        <dbReference type="ARBA" id="ARBA00022878"/>
    </source>
</evidence>
<keyword evidence="10 12" id="KW-0663">Pyridoxal phosphate</keyword>
<keyword evidence="9" id="KW-0828">Tyrosine catabolism</keyword>
<dbReference type="EMBL" id="AJVK01012350">
    <property type="status" value="NOT_ANNOTATED_CDS"/>
    <property type="molecule type" value="Genomic_DNA"/>
</dbReference>
<comment type="pathway">
    <text evidence="2 12">Amino-acid degradation; L-phenylalanine degradation; acetoacetate and fumarate from L-phenylalanine: step 2/6.</text>
</comment>
<dbReference type="VEuPathDB" id="VectorBase:PPAPM1_000696"/>
<dbReference type="InterPro" id="IPR015424">
    <property type="entry name" value="PyrdxlP-dep_Trfase"/>
</dbReference>
<keyword evidence="8" id="KW-0808">Transferase</keyword>
<dbReference type="PANTHER" id="PTHR45744">
    <property type="entry name" value="TYROSINE AMINOTRANSFERASE"/>
    <property type="match status" value="1"/>
</dbReference>
<sequence length="387" mass="42704">MNIKPNPKKSLIPLSIGDPTVFGNLKACPEIQDAVTKAAADHKNNGYSELIGSKAAREALASYMNRHQHSVTADDIQIVNGCSSAVEMAIVALANPGQNIISPRPGYSIFFTVTKALDIELRQYDLLPDQKWEADLKQMESLIDEKTAAIVVINPSNPCGSVFSRSHLEDVLALAEKYYVPIIADEIYEHIVFPGKKYYSMAPLSKNVPILQCGAVSKRFLAPGWRLGWVVVHDRGGVLKEVKQGLAKLSGITLCANTVIQGALPDILKNTPQSFYDDLNLQLQKVATIAYDMLSEIEGLKPVMPEGAMYMMVGIDLELYSKFNDGMAFIKALVEEESVFGLPGECFSYPNYIRIIITIPEDKMREACERIKKFCATHRSPKSSKSS</sequence>
<dbReference type="InterPro" id="IPR005957">
    <property type="entry name" value="Tyrosine_aminoTrfase"/>
</dbReference>
<evidence type="ECO:0000256" key="10">
    <source>
        <dbReference type="ARBA" id="ARBA00022898"/>
    </source>
</evidence>
<dbReference type="GO" id="GO:0006559">
    <property type="term" value="P:L-phenylalanine catabolic process"/>
    <property type="evidence" value="ECO:0007669"/>
    <property type="project" value="UniProtKB-UniRule"/>
</dbReference>
<evidence type="ECO:0000313" key="15">
    <source>
        <dbReference type="EnsemblMetazoa" id="PPAI003393-PA"/>
    </source>
</evidence>